<reference evidence="1" key="1">
    <citation type="submission" date="2020-07" db="EMBL/GenBank/DDBJ databases">
        <title>Multicomponent nature underlies the extraordinary mechanical properties of spider dragline silk.</title>
        <authorList>
            <person name="Kono N."/>
            <person name="Nakamura H."/>
            <person name="Mori M."/>
            <person name="Yoshida Y."/>
            <person name="Ohtoshi R."/>
            <person name="Malay A.D."/>
            <person name="Moran D.A.P."/>
            <person name="Tomita M."/>
            <person name="Numata K."/>
            <person name="Arakawa K."/>
        </authorList>
    </citation>
    <scope>NUCLEOTIDE SEQUENCE</scope>
</reference>
<dbReference type="EMBL" id="BMAO01002841">
    <property type="protein sequence ID" value="GFQ83717.1"/>
    <property type="molecule type" value="Genomic_DNA"/>
</dbReference>
<dbReference type="Proteomes" id="UP000887116">
    <property type="component" value="Unassembled WGS sequence"/>
</dbReference>
<keyword evidence="2" id="KW-1185">Reference proteome</keyword>
<comment type="caution">
    <text evidence="1">The sequence shown here is derived from an EMBL/GenBank/DDBJ whole genome shotgun (WGS) entry which is preliminary data.</text>
</comment>
<feature type="non-terminal residue" evidence="1">
    <location>
        <position position="29"/>
    </location>
</feature>
<evidence type="ECO:0000313" key="2">
    <source>
        <dbReference type="Proteomes" id="UP000887116"/>
    </source>
</evidence>
<evidence type="ECO:0000313" key="1">
    <source>
        <dbReference type="EMBL" id="GFQ83717.1"/>
    </source>
</evidence>
<proteinExistence type="predicted"/>
<sequence length="29" mass="3473">MEDSRYRLLREGHLDIKAPPDSPERILHK</sequence>
<accession>A0A8X6HY56</accession>
<name>A0A8X6HY56_TRICU</name>
<gene>
    <name evidence="1" type="ORF">TNCT_635651</name>
</gene>
<organism evidence="1 2">
    <name type="scientific">Trichonephila clavata</name>
    <name type="common">Joro spider</name>
    <name type="synonym">Nephila clavata</name>
    <dbReference type="NCBI Taxonomy" id="2740835"/>
    <lineage>
        <taxon>Eukaryota</taxon>
        <taxon>Metazoa</taxon>
        <taxon>Ecdysozoa</taxon>
        <taxon>Arthropoda</taxon>
        <taxon>Chelicerata</taxon>
        <taxon>Arachnida</taxon>
        <taxon>Araneae</taxon>
        <taxon>Araneomorphae</taxon>
        <taxon>Entelegynae</taxon>
        <taxon>Araneoidea</taxon>
        <taxon>Nephilidae</taxon>
        <taxon>Trichonephila</taxon>
    </lineage>
</organism>
<protein>
    <submittedName>
        <fullName evidence="1">Uncharacterized protein</fullName>
    </submittedName>
</protein>
<dbReference type="AlphaFoldDB" id="A0A8X6HY56"/>